<reference evidence="3" key="3">
    <citation type="submission" date="2025-09" db="UniProtKB">
        <authorList>
            <consortium name="Ensembl"/>
        </authorList>
    </citation>
    <scope>IDENTIFICATION</scope>
</reference>
<dbReference type="SUPFAM" id="SSF47943">
    <property type="entry name" value="Retrovirus capsid protein, N-terminal core domain"/>
    <property type="match status" value="1"/>
</dbReference>
<dbReference type="Ensembl" id="ENSBIXT00000012944.1">
    <property type="protein sequence ID" value="ENSBIXP00000027577.1"/>
    <property type="gene ID" value="ENSBIXG00000008457.1"/>
</dbReference>
<name>A0A4W2DT09_BOBOX</name>
<dbReference type="Gene3D" id="1.10.375.10">
    <property type="entry name" value="Human Immunodeficiency Virus Type 1 Capsid Protein"/>
    <property type="match status" value="1"/>
</dbReference>
<reference evidence="3" key="2">
    <citation type="submission" date="2025-08" db="UniProtKB">
        <authorList>
            <consortium name="Ensembl"/>
        </authorList>
    </citation>
    <scope>IDENTIFICATION</scope>
</reference>
<evidence type="ECO:0000259" key="2">
    <source>
        <dbReference type="Pfam" id="PF19317"/>
    </source>
</evidence>
<accession>A0A4W2DT09</accession>
<dbReference type="PANTHER" id="PTHR40389">
    <property type="entry name" value="ENDOGENOUS RETROVIRUS GROUP K MEMBER 24 GAG POLYPROTEIN-RELATED"/>
    <property type="match status" value="1"/>
</dbReference>
<dbReference type="Pfam" id="PF19317">
    <property type="entry name" value="Gag_p24_C"/>
    <property type="match status" value="1"/>
</dbReference>
<dbReference type="STRING" id="30522.A0A4W2DT09"/>
<dbReference type="SUPFAM" id="SSF47353">
    <property type="entry name" value="Retrovirus capsid dimerization domain-like"/>
    <property type="match status" value="1"/>
</dbReference>
<reference evidence="3 4" key="1">
    <citation type="submission" date="2018-11" db="EMBL/GenBank/DDBJ databases">
        <title>Haplotype-resolved cattle genomes.</title>
        <authorList>
            <person name="Low W.Y."/>
            <person name="Tearle R."/>
            <person name="Bickhart D.M."/>
            <person name="Rosen B.D."/>
            <person name="Koren S."/>
            <person name="Rhie A."/>
            <person name="Hiendleder S."/>
            <person name="Phillippy A.M."/>
            <person name="Smith T.P.L."/>
            <person name="Williams J.L."/>
        </authorList>
    </citation>
    <scope>NUCLEOTIDE SEQUENCE [LARGE SCALE GENOMIC DNA]</scope>
</reference>
<dbReference type="InterPro" id="IPR008916">
    <property type="entry name" value="Retrov_capsid_C"/>
</dbReference>
<proteinExistence type="predicted"/>
<dbReference type="InterPro" id="IPR008919">
    <property type="entry name" value="Retrov_capsid_N"/>
</dbReference>
<evidence type="ECO:0000313" key="3">
    <source>
        <dbReference type="Ensembl" id="ENSBIXP00000027577.1"/>
    </source>
</evidence>
<dbReference type="Gene3D" id="1.10.1200.30">
    <property type="match status" value="1"/>
</dbReference>
<dbReference type="AlphaFoldDB" id="A0A4W2DT09"/>
<dbReference type="OMA" id="SANICNR"/>
<dbReference type="GO" id="GO:0016032">
    <property type="term" value="P:viral process"/>
    <property type="evidence" value="ECO:0007669"/>
    <property type="project" value="InterPro"/>
</dbReference>
<evidence type="ECO:0000313" key="4">
    <source>
        <dbReference type="Proteomes" id="UP000314981"/>
    </source>
</evidence>
<dbReference type="PANTHER" id="PTHR40389:SF2">
    <property type="entry name" value="ENDOGENOUS RETROVIRUS GROUP K MEMBER 24 GAG POLYPROTEIN-RELATED"/>
    <property type="match status" value="1"/>
</dbReference>
<organism evidence="3 4">
    <name type="scientific">Bos indicus x Bos taurus</name>
    <name type="common">Hybrid cattle</name>
    <dbReference type="NCBI Taxonomy" id="30522"/>
    <lineage>
        <taxon>Eukaryota</taxon>
        <taxon>Metazoa</taxon>
        <taxon>Chordata</taxon>
        <taxon>Craniata</taxon>
        <taxon>Vertebrata</taxon>
        <taxon>Euteleostomi</taxon>
        <taxon>Mammalia</taxon>
        <taxon>Eutheria</taxon>
        <taxon>Laurasiatheria</taxon>
        <taxon>Artiodactyla</taxon>
        <taxon>Ruminantia</taxon>
        <taxon>Pecora</taxon>
        <taxon>Bovidae</taxon>
        <taxon>Bovinae</taxon>
        <taxon>Bos</taxon>
    </lineage>
</organism>
<sequence length="367" mass="41708">MQGALKYKNVMLNQTQSLEKQLRDIYIQDVSKLKALRTEVISFNGQPKSEVFPSAPPVTAVANFARTNHFTPPREMPACAFAFPIQFNQPSQGQNTWANLDFGMLSSFKKACTLYGPTSPYCVEFLKGWADHWMPYDFFQIAKMVQNLQQLLQWQIWVNDEAQQMMINQQSHGNPANLTYGILTGTRAVADMIVQLANITPQMLHFIKETACRVWAKVDSTKSDGSFVKIIQGHEEEYSQFIGKLKDAIKKSIKDVTLQNIILKQLAFENANEECQSMLRPIRETGSLMEYLKACKDIGSMSHRAKLVVLETFNVQKAANAKCFNCRKASHMKKTMPSANRPEKIIVLLIRRDPQEYVQDVKRGSIG</sequence>
<feature type="domain" description="Retroviral nucleocapsid Gag protein p24 C-terminal" evidence="2">
    <location>
        <begin position="224"/>
        <end position="294"/>
    </location>
</feature>
<dbReference type="Pfam" id="PF00607">
    <property type="entry name" value="Gag_p24"/>
    <property type="match status" value="1"/>
</dbReference>
<dbReference type="InterPro" id="IPR050195">
    <property type="entry name" value="Primate_lentivir_Gag_pol-like"/>
</dbReference>
<keyword evidence="1" id="KW-0449">Lipoprotein</keyword>
<keyword evidence="4" id="KW-1185">Reference proteome</keyword>
<evidence type="ECO:0000256" key="1">
    <source>
        <dbReference type="ARBA" id="ARBA00022707"/>
    </source>
</evidence>
<dbReference type="Proteomes" id="UP000314981">
    <property type="component" value="Chromosome 29"/>
</dbReference>
<dbReference type="InterPro" id="IPR045345">
    <property type="entry name" value="Gag_p24_C"/>
</dbReference>
<protein>
    <recommendedName>
        <fullName evidence="2">Retroviral nucleocapsid Gag protein p24 C-terminal domain-containing protein</fullName>
    </recommendedName>
</protein>
<keyword evidence="1" id="KW-0519">Myristate</keyword>